<feature type="domain" description="Cytochrome c" evidence="4">
    <location>
        <begin position="45"/>
        <end position="126"/>
    </location>
</feature>
<dbReference type="AlphaFoldDB" id="A0A382P5V9"/>
<feature type="non-terminal residue" evidence="5">
    <location>
        <position position="227"/>
    </location>
</feature>
<dbReference type="Gene3D" id="2.140.10.10">
    <property type="entry name" value="Quinoprotein alcohol dehydrogenase-like superfamily"/>
    <property type="match status" value="1"/>
</dbReference>
<dbReference type="PROSITE" id="PS51257">
    <property type="entry name" value="PROKAR_LIPOPROTEIN"/>
    <property type="match status" value="1"/>
</dbReference>
<evidence type="ECO:0000256" key="3">
    <source>
        <dbReference type="ARBA" id="ARBA00023004"/>
    </source>
</evidence>
<accession>A0A382P5V9</accession>
<name>A0A382P5V9_9ZZZZ</name>
<dbReference type="GO" id="GO:0046872">
    <property type="term" value="F:metal ion binding"/>
    <property type="evidence" value="ECO:0007669"/>
    <property type="project" value="UniProtKB-KW"/>
</dbReference>
<organism evidence="5">
    <name type="scientific">marine metagenome</name>
    <dbReference type="NCBI Taxonomy" id="408172"/>
    <lineage>
        <taxon>unclassified sequences</taxon>
        <taxon>metagenomes</taxon>
        <taxon>ecological metagenomes</taxon>
    </lineage>
</organism>
<sequence>MEFRVAIRATFLVLLSFMIAGCEQSDTDGVPVITPPEPELLTSTDDMQTGAADFDRSTHPGKGLYEESCSGCHDGTVSRAPHFSWLEMMNASVVYQAMNEGVMSVQAEALTDEDKILITEYLTRTKLAGGAALKVIEPPMCTDGDFDLSSPAPAVNWGHDTNRYSPSTVAGLTVPEIPNLELKWAFAFPDAFRARSQPTIAMGTVFVGSQEGRVYALDLETGCARWT</sequence>
<keyword evidence="3" id="KW-0408">Iron</keyword>
<dbReference type="GO" id="GO:0009055">
    <property type="term" value="F:electron transfer activity"/>
    <property type="evidence" value="ECO:0007669"/>
    <property type="project" value="InterPro"/>
</dbReference>
<dbReference type="InterPro" id="IPR011047">
    <property type="entry name" value="Quinoprotein_ADH-like_sf"/>
</dbReference>
<protein>
    <recommendedName>
        <fullName evidence="4">Cytochrome c domain-containing protein</fullName>
    </recommendedName>
</protein>
<evidence type="ECO:0000259" key="4">
    <source>
        <dbReference type="PROSITE" id="PS51007"/>
    </source>
</evidence>
<reference evidence="5" key="1">
    <citation type="submission" date="2018-05" db="EMBL/GenBank/DDBJ databases">
        <authorList>
            <person name="Lanie J.A."/>
            <person name="Ng W.-L."/>
            <person name="Kazmierczak K.M."/>
            <person name="Andrzejewski T.M."/>
            <person name="Davidsen T.M."/>
            <person name="Wayne K.J."/>
            <person name="Tettelin H."/>
            <person name="Glass J.I."/>
            <person name="Rusch D."/>
            <person name="Podicherti R."/>
            <person name="Tsui H.-C.T."/>
            <person name="Winkler M.E."/>
        </authorList>
    </citation>
    <scope>NUCLEOTIDE SEQUENCE</scope>
</reference>
<evidence type="ECO:0000256" key="1">
    <source>
        <dbReference type="ARBA" id="ARBA00022617"/>
    </source>
</evidence>
<dbReference type="PROSITE" id="PS51007">
    <property type="entry name" value="CYTC"/>
    <property type="match status" value="1"/>
</dbReference>
<keyword evidence="2" id="KW-0479">Metal-binding</keyword>
<dbReference type="InterPro" id="IPR018391">
    <property type="entry name" value="PQQ_b-propeller_rpt"/>
</dbReference>
<dbReference type="SUPFAM" id="SSF50998">
    <property type="entry name" value="Quinoprotein alcohol dehydrogenase-like"/>
    <property type="match status" value="1"/>
</dbReference>
<dbReference type="InterPro" id="IPR036909">
    <property type="entry name" value="Cyt_c-like_dom_sf"/>
</dbReference>
<proteinExistence type="predicted"/>
<evidence type="ECO:0000256" key="2">
    <source>
        <dbReference type="ARBA" id="ARBA00022723"/>
    </source>
</evidence>
<evidence type="ECO:0000313" key="5">
    <source>
        <dbReference type="EMBL" id="SVC67302.1"/>
    </source>
</evidence>
<keyword evidence="1" id="KW-0349">Heme</keyword>
<dbReference type="GO" id="GO:0020037">
    <property type="term" value="F:heme binding"/>
    <property type="evidence" value="ECO:0007669"/>
    <property type="project" value="InterPro"/>
</dbReference>
<dbReference type="EMBL" id="UINC01104278">
    <property type="protein sequence ID" value="SVC67302.1"/>
    <property type="molecule type" value="Genomic_DNA"/>
</dbReference>
<dbReference type="InterPro" id="IPR009056">
    <property type="entry name" value="Cyt_c-like_dom"/>
</dbReference>
<dbReference type="SUPFAM" id="SSF46626">
    <property type="entry name" value="Cytochrome c"/>
    <property type="match status" value="1"/>
</dbReference>
<gene>
    <name evidence="5" type="ORF">METZ01_LOCUS320156</name>
</gene>
<dbReference type="SMART" id="SM00564">
    <property type="entry name" value="PQQ"/>
    <property type="match status" value="1"/>
</dbReference>